<accession>A0ABX8QRY1</accession>
<dbReference type="InterPro" id="IPR006683">
    <property type="entry name" value="Thioestr_dom"/>
</dbReference>
<dbReference type="RefSeq" id="WP_231334541.1">
    <property type="nucleotide sequence ID" value="NZ_CP059572.1"/>
</dbReference>
<dbReference type="Proteomes" id="UP001049518">
    <property type="component" value="Chromosome"/>
</dbReference>
<evidence type="ECO:0000313" key="2">
    <source>
        <dbReference type="EMBL" id="QXJ21393.1"/>
    </source>
</evidence>
<dbReference type="SUPFAM" id="SSF54637">
    <property type="entry name" value="Thioesterase/thiol ester dehydrase-isomerase"/>
    <property type="match status" value="1"/>
</dbReference>
<organism evidence="2 3">
    <name type="scientific">Actinomadura graeca</name>
    <dbReference type="NCBI Taxonomy" id="2750812"/>
    <lineage>
        <taxon>Bacteria</taxon>
        <taxon>Bacillati</taxon>
        <taxon>Actinomycetota</taxon>
        <taxon>Actinomycetes</taxon>
        <taxon>Streptosporangiales</taxon>
        <taxon>Thermomonosporaceae</taxon>
        <taxon>Actinomadura</taxon>
    </lineage>
</organism>
<reference evidence="2" key="1">
    <citation type="submission" date="2020-07" db="EMBL/GenBank/DDBJ databases">
        <authorList>
            <person name="Tarantini F.S."/>
            <person name="Hong K.W."/>
            <person name="Chan K.G."/>
        </authorList>
    </citation>
    <scope>NUCLEOTIDE SEQUENCE</scope>
    <source>
        <strain evidence="2">32-07</strain>
    </source>
</reference>
<evidence type="ECO:0000313" key="3">
    <source>
        <dbReference type="Proteomes" id="UP001049518"/>
    </source>
</evidence>
<evidence type="ECO:0000259" key="1">
    <source>
        <dbReference type="Pfam" id="PF03061"/>
    </source>
</evidence>
<dbReference type="CDD" id="cd03443">
    <property type="entry name" value="PaaI_thioesterase"/>
    <property type="match status" value="1"/>
</dbReference>
<keyword evidence="3" id="KW-1185">Reference proteome</keyword>
<name>A0ABX8QRY1_9ACTN</name>
<feature type="domain" description="Thioesterase" evidence="1">
    <location>
        <begin position="63"/>
        <end position="136"/>
    </location>
</feature>
<gene>
    <name evidence="2" type="ORF">AGRA3207_002242</name>
</gene>
<proteinExistence type="predicted"/>
<dbReference type="EMBL" id="CP059572">
    <property type="protein sequence ID" value="QXJ21393.1"/>
    <property type="molecule type" value="Genomic_DNA"/>
</dbReference>
<sequence>MDGFPPSDALTMRQKMLVEIAAGATPVPEYVERLSLHVVAMEWSSGFVAIDFHIPSGFCVEPGVVFGGHVAGIHDQAAGFVMFGLLEDDMVFATTRLNVAYLTATRPGDVRAEAELASMDERSADVRVRLTQAGEVTSESLVTEAIRKVRK</sequence>
<dbReference type="InterPro" id="IPR029069">
    <property type="entry name" value="HotDog_dom_sf"/>
</dbReference>
<protein>
    <submittedName>
        <fullName evidence="2">PaaI family thioesterase</fullName>
    </submittedName>
</protein>
<dbReference type="Pfam" id="PF03061">
    <property type="entry name" value="4HBT"/>
    <property type="match status" value="1"/>
</dbReference>
<dbReference type="Gene3D" id="3.10.129.10">
    <property type="entry name" value="Hotdog Thioesterase"/>
    <property type="match status" value="1"/>
</dbReference>